<dbReference type="Proteomes" id="UP001155241">
    <property type="component" value="Unassembled WGS sequence"/>
</dbReference>
<evidence type="ECO:0000313" key="6">
    <source>
        <dbReference type="EMBL" id="MCO6043562.1"/>
    </source>
</evidence>
<evidence type="ECO:0000256" key="3">
    <source>
        <dbReference type="ARBA" id="ARBA00022833"/>
    </source>
</evidence>
<name>A0A9X2F749_9BACT</name>
<evidence type="ECO:0000256" key="1">
    <source>
        <dbReference type="ARBA" id="ARBA00022723"/>
    </source>
</evidence>
<comment type="caution">
    <text evidence="6">The sequence shown here is derived from an EMBL/GenBank/DDBJ whole genome shotgun (WGS) entry which is preliminary data.</text>
</comment>
<accession>A0A9X2F749</accession>
<dbReference type="Gene3D" id="1.20.120.910">
    <property type="entry name" value="DksA, coiled-coil domain"/>
    <property type="match status" value="1"/>
</dbReference>
<dbReference type="PANTHER" id="PTHR33823:SF4">
    <property type="entry name" value="GENERAL STRESS PROTEIN 16O"/>
    <property type="match status" value="1"/>
</dbReference>
<keyword evidence="1" id="KW-0479">Metal-binding</keyword>
<feature type="zinc finger region" description="dksA C4-type" evidence="4">
    <location>
        <begin position="90"/>
        <end position="114"/>
    </location>
</feature>
<keyword evidence="2" id="KW-0863">Zinc-finger</keyword>
<dbReference type="Pfam" id="PF01258">
    <property type="entry name" value="zf-dskA_traR"/>
    <property type="match status" value="1"/>
</dbReference>
<sequence>MKKSDTQAYKNQLLLLRARLRGDVNAMADAALRNSGLEGESSSMPIHMAELGSENFEQEFTLSLVASEEDTLAQIDGALARVEEGNFGKCVECDGVIPKTRLNAIPYTPVCIKCAEKLEKS</sequence>
<protein>
    <submittedName>
        <fullName evidence="6">TraR/DksA C4-type zinc finger protein</fullName>
    </submittedName>
</protein>
<proteinExistence type="predicted"/>
<keyword evidence="3" id="KW-0862">Zinc</keyword>
<organism evidence="6 7">
    <name type="scientific">Aeoliella straminimaris</name>
    <dbReference type="NCBI Taxonomy" id="2954799"/>
    <lineage>
        <taxon>Bacteria</taxon>
        <taxon>Pseudomonadati</taxon>
        <taxon>Planctomycetota</taxon>
        <taxon>Planctomycetia</taxon>
        <taxon>Pirellulales</taxon>
        <taxon>Lacipirellulaceae</taxon>
        <taxon>Aeoliella</taxon>
    </lineage>
</organism>
<evidence type="ECO:0000256" key="2">
    <source>
        <dbReference type="ARBA" id="ARBA00022771"/>
    </source>
</evidence>
<evidence type="ECO:0000256" key="4">
    <source>
        <dbReference type="PROSITE-ProRule" id="PRU00510"/>
    </source>
</evidence>
<feature type="domain" description="Zinc finger DksA/TraR C4-type" evidence="5">
    <location>
        <begin position="85"/>
        <end position="120"/>
    </location>
</feature>
<dbReference type="SUPFAM" id="SSF109635">
    <property type="entry name" value="DnaK suppressor protein DksA, alpha-hairpin domain"/>
    <property type="match status" value="1"/>
</dbReference>
<dbReference type="EMBL" id="JAMXLR010000024">
    <property type="protein sequence ID" value="MCO6043562.1"/>
    <property type="molecule type" value="Genomic_DNA"/>
</dbReference>
<dbReference type="PROSITE" id="PS51128">
    <property type="entry name" value="ZF_DKSA_2"/>
    <property type="match status" value="1"/>
</dbReference>
<dbReference type="RefSeq" id="WP_252851666.1">
    <property type="nucleotide sequence ID" value="NZ_JAMXLR010000024.1"/>
</dbReference>
<dbReference type="InterPro" id="IPR000962">
    <property type="entry name" value="Znf_DskA_TraR"/>
</dbReference>
<dbReference type="SUPFAM" id="SSF57716">
    <property type="entry name" value="Glucocorticoid receptor-like (DNA-binding domain)"/>
    <property type="match status" value="1"/>
</dbReference>
<evidence type="ECO:0000259" key="5">
    <source>
        <dbReference type="Pfam" id="PF01258"/>
    </source>
</evidence>
<gene>
    <name evidence="6" type="ORF">NG895_06550</name>
</gene>
<dbReference type="AlphaFoldDB" id="A0A9X2F749"/>
<evidence type="ECO:0000313" key="7">
    <source>
        <dbReference type="Proteomes" id="UP001155241"/>
    </source>
</evidence>
<reference evidence="6" key="1">
    <citation type="submission" date="2022-06" db="EMBL/GenBank/DDBJ databases">
        <title>Aeoliella straminimaris, a novel planctomycete from sediments.</title>
        <authorList>
            <person name="Vitorino I.R."/>
            <person name="Lage O.M."/>
        </authorList>
    </citation>
    <scope>NUCLEOTIDE SEQUENCE</scope>
    <source>
        <strain evidence="6">ICT_H6.2</strain>
    </source>
</reference>
<dbReference type="PANTHER" id="PTHR33823">
    <property type="entry name" value="RNA POLYMERASE-BINDING TRANSCRIPTION FACTOR DKSA-RELATED"/>
    <property type="match status" value="1"/>
</dbReference>
<dbReference type="InterPro" id="IPR037187">
    <property type="entry name" value="DnaK_N"/>
</dbReference>
<dbReference type="GO" id="GO:0008270">
    <property type="term" value="F:zinc ion binding"/>
    <property type="evidence" value="ECO:0007669"/>
    <property type="project" value="UniProtKB-KW"/>
</dbReference>
<keyword evidence="7" id="KW-1185">Reference proteome</keyword>